<sequence length="418" mass="46376">MTMTASQNEVEYLASEIVTNLKPVTYHKFSRHLSIPVARAKESLLEYYEKNKDSLTASFIITGNSKSGKLVKLSKEGDLESDLKNFDSVNCVHIYSVHQKLSEFTTTDIAREELKYPSSFDNVAEYEKNGIIKGPKIKVLVPGEASTTPVAAVAAPKKDKPKQTTEQKKDEPKKAAPTTSSLTSSYVSRKKAKNQPALPLKGLTLNYVSRKGEPSSPTKRASTELERPSYSYKSRKTEAKAPKERIIVSHDAGDHEGEEEDDEPVKATSATHTSDLQRMFDNDDFSFSDDNEETAKAQAEELKSEIDVADEDSIEEVTPPKEREPVEEPSLFIKDDNEEEEAAAAAPEEKEEKPLFIQEKDDDGYIVTRKAKPVTKPPKAKKPALTLSSNEASKPLTGSKKDGKKKQASLLDFFGKKK</sequence>
<dbReference type="PANTHER" id="PTHR17598:SF13">
    <property type="entry name" value="DNA POLYMERASE DELTA SUBUNIT 3"/>
    <property type="match status" value="1"/>
</dbReference>
<reference evidence="6 7" key="1">
    <citation type="submission" date="2018-06" db="EMBL/GenBank/DDBJ databases">
        <title>Whole genome sequencing of Candida tropicalis (genome annotated by CSBL at Korea University).</title>
        <authorList>
            <person name="Ahn J."/>
        </authorList>
    </citation>
    <scope>NUCLEOTIDE SEQUENCE [LARGE SCALE GENOMIC DNA]</scope>
    <source>
        <strain evidence="6 7">ATCC 20962</strain>
    </source>
</reference>
<comment type="caution">
    <text evidence="6">The sequence shown here is derived from an EMBL/GenBank/DDBJ whole genome shotgun (WGS) entry which is preliminary data.</text>
</comment>
<evidence type="ECO:0000313" key="7">
    <source>
        <dbReference type="Proteomes" id="UP000253472"/>
    </source>
</evidence>
<evidence type="ECO:0000256" key="4">
    <source>
        <dbReference type="ARBA" id="ARBA00023242"/>
    </source>
</evidence>
<dbReference type="InterPro" id="IPR019038">
    <property type="entry name" value="POLD3"/>
</dbReference>
<dbReference type="EMBL" id="QLNQ01000029">
    <property type="protein sequence ID" value="RCK56189.1"/>
    <property type="molecule type" value="Genomic_DNA"/>
</dbReference>
<dbReference type="STRING" id="5486.A0A367XS23"/>
<dbReference type="Gene3D" id="3.90.1030.20">
    <property type="entry name" value="DNA polymerase delta, p66 (Cdc27) subunit, wHTH domain"/>
    <property type="match status" value="1"/>
</dbReference>
<protein>
    <recommendedName>
        <fullName evidence="2">DNA polymerase delta subunit 3</fullName>
    </recommendedName>
</protein>
<keyword evidence="4" id="KW-0539">Nucleus</keyword>
<name>A0A367XS23_9ASCO</name>
<keyword evidence="7" id="KW-1185">Reference proteome</keyword>
<evidence type="ECO:0000256" key="1">
    <source>
        <dbReference type="ARBA" id="ARBA00004123"/>
    </source>
</evidence>
<evidence type="ECO:0000256" key="2">
    <source>
        <dbReference type="ARBA" id="ARBA00017589"/>
    </source>
</evidence>
<evidence type="ECO:0000256" key="5">
    <source>
        <dbReference type="SAM" id="MobiDB-lite"/>
    </source>
</evidence>
<accession>A0A367XS23</accession>
<organism evidence="6 7">
    <name type="scientific">Candida viswanathii</name>
    <dbReference type="NCBI Taxonomy" id="5486"/>
    <lineage>
        <taxon>Eukaryota</taxon>
        <taxon>Fungi</taxon>
        <taxon>Dikarya</taxon>
        <taxon>Ascomycota</taxon>
        <taxon>Saccharomycotina</taxon>
        <taxon>Pichiomycetes</taxon>
        <taxon>Debaryomycetaceae</taxon>
        <taxon>Candida/Lodderomyces clade</taxon>
        <taxon>Candida</taxon>
    </lineage>
</organism>
<dbReference type="Proteomes" id="UP000253472">
    <property type="component" value="Unassembled WGS sequence"/>
</dbReference>
<dbReference type="GO" id="GO:0003887">
    <property type="term" value="F:DNA-directed DNA polymerase activity"/>
    <property type="evidence" value="ECO:0007669"/>
    <property type="project" value="TreeGrafter"/>
</dbReference>
<dbReference type="GO" id="GO:0006297">
    <property type="term" value="P:nucleotide-excision repair, DNA gap filling"/>
    <property type="evidence" value="ECO:0007669"/>
    <property type="project" value="TreeGrafter"/>
</dbReference>
<feature type="compositionally biased region" description="Acidic residues" evidence="5">
    <location>
        <begin position="282"/>
        <end position="292"/>
    </location>
</feature>
<feature type="compositionally biased region" description="Basic and acidic residues" evidence="5">
    <location>
        <begin position="156"/>
        <end position="174"/>
    </location>
</feature>
<comment type="subcellular location">
    <subcellularLocation>
        <location evidence="1">Nucleus</location>
    </subcellularLocation>
</comment>
<dbReference type="GO" id="GO:0006271">
    <property type="term" value="P:DNA strand elongation involved in DNA replication"/>
    <property type="evidence" value="ECO:0007669"/>
    <property type="project" value="TreeGrafter"/>
</dbReference>
<dbReference type="OrthoDB" id="514823at2759"/>
<proteinExistence type="predicted"/>
<dbReference type="GO" id="GO:0043625">
    <property type="term" value="C:delta DNA polymerase complex"/>
    <property type="evidence" value="ECO:0007669"/>
    <property type="project" value="InterPro"/>
</dbReference>
<feature type="compositionally biased region" description="Basic residues" evidence="5">
    <location>
        <begin position="369"/>
        <end position="382"/>
    </location>
</feature>
<dbReference type="AlphaFoldDB" id="A0A367XS23"/>
<dbReference type="Pfam" id="PF09507">
    <property type="entry name" value="CDC27"/>
    <property type="match status" value="1"/>
</dbReference>
<evidence type="ECO:0000313" key="6">
    <source>
        <dbReference type="EMBL" id="RCK56189.1"/>
    </source>
</evidence>
<feature type="compositionally biased region" description="Polar residues" evidence="5">
    <location>
        <begin position="177"/>
        <end position="187"/>
    </location>
</feature>
<feature type="compositionally biased region" description="Basic and acidic residues" evidence="5">
    <location>
        <begin position="235"/>
        <end position="255"/>
    </location>
</feature>
<dbReference type="PANTHER" id="PTHR17598">
    <property type="entry name" value="DNA POLYMERASE DELTA SUBUNIT 3"/>
    <property type="match status" value="1"/>
</dbReference>
<gene>
    <name evidence="6" type="ORF">Cantr_05436</name>
</gene>
<evidence type="ECO:0000256" key="3">
    <source>
        <dbReference type="ARBA" id="ARBA00022705"/>
    </source>
</evidence>
<feature type="compositionally biased region" description="Basic and acidic residues" evidence="5">
    <location>
        <begin position="293"/>
        <end position="306"/>
    </location>
</feature>
<dbReference type="GO" id="GO:1904161">
    <property type="term" value="P:DNA synthesis involved in UV-damage excision repair"/>
    <property type="evidence" value="ECO:0007669"/>
    <property type="project" value="TreeGrafter"/>
</dbReference>
<keyword evidence="3" id="KW-0235">DNA replication</keyword>
<dbReference type="InterPro" id="IPR041913">
    <property type="entry name" value="POLD3_sf"/>
</dbReference>
<feature type="region of interest" description="Disordered" evidence="5">
    <location>
        <begin position="148"/>
        <end position="418"/>
    </location>
</feature>